<dbReference type="Proteomes" id="UP000027073">
    <property type="component" value="Unassembled WGS sequence"/>
</dbReference>
<organism evidence="10 11">
    <name type="scientific">Pleurotus ostreatus (strain PC15)</name>
    <name type="common">Oyster mushroom</name>
    <dbReference type="NCBI Taxonomy" id="1137138"/>
    <lineage>
        <taxon>Eukaryota</taxon>
        <taxon>Fungi</taxon>
        <taxon>Dikarya</taxon>
        <taxon>Basidiomycota</taxon>
        <taxon>Agaricomycotina</taxon>
        <taxon>Agaricomycetes</taxon>
        <taxon>Agaricomycetidae</taxon>
        <taxon>Agaricales</taxon>
        <taxon>Pleurotineae</taxon>
        <taxon>Pleurotaceae</taxon>
        <taxon>Pleurotus</taxon>
    </lineage>
</organism>
<evidence type="ECO:0000256" key="4">
    <source>
        <dbReference type="ARBA" id="ARBA00022723"/>
    </source>
</evidence>
<dbReference type="AlphaFoldDB" id="A0A067NL29"/>
<dbReference type="SUPFAM" id="SSF47571">
    <property type="entry name" value="Cloroperoxidase"/>
    <property type="match status" value="1"/>
</dbReference>
<evidence type="ECO:0000313" key="11">
    <source>
        <dbReference type="Proteomes" id="UP000027073"/>
    </source>
</evidence>
<keyword evidence="4" id="KW-0479">Metal-binding</keyword>
<reference evidence="11" key="1">
    <citation type="journal article" date="2014" name="Proc. Natl. Acad. Sci. U.S.A.">
        <title>Extensive sampling of basidiomycete genomes demonstrates inadequacy of the white-rot/brown-rot paradigm for wood decay fungi.</title>
        <authorList>
            <person name="Riley R."/>
            <person name="Salamov A.A."/>
            <person name="Brown D.W."/>
            <person name="Nagy L.G."/>
            <person name="Floudas D."/>
            <person name="Held B.W."/>
            <person name="Levasseur A."/>
            <person name="Lombard V."/>
            <person name="Morin E."/>
            <person name="Otillar R."/>
            <person name="Lindquist E.A."/>
            <person name="Sun H."/>
            <person name="LaButti K.M."/>
            <person name="Schmutz J."/>
            <person name="Jabbour D."/>
            <person name="Luo H."/>
            <person name="Baker S.E."/>
            <person name="Pisabarro A.G."/>
            <person name="Walton J.D."/>
            <person name="Blanchette R.A."/>
            <person name="Henrissat B."/>
            <person name="Martin F."/>
            <person name="Cullen D."/>
            <person name="Hibbett D.S."/>
            <person name="Grigoriev I.V."/>
        </authorList>
    </citation>
    <scope>NUCLEOTIDE SEQUENCE [LARGE SCALE GENOMIC DNA]</scope>
    <source>
        <strain evidence="11">PC15</strain>
    </source>
</reference>
<evidence type="ECO:0000313" key="10">
    <source>
        <dbReference type="EMBL" id="KDQ28654.1"/>
    </source>
</evidence>
<keyword evidence="8" id="KW-1133">Transmembrane helix</keyword>
<feature type="transmembrane region" description="Helical" evidence="8">
    <location>
        <begin position="65"/>
        <end position="84"/>
    </location>
</feature>
<comment type="similarity">
    <text evidence="7">Belongs to the chloroperoxidase family.</text>
</comment>
<dbReference type="GO" id="GO:0004601">
    <property type="term" value="F:peroxidase activity"/>
    <property type="evidence" value="ECO:0007669"/>
    <property type="project" value="UniProtKB-KW"/>
</dbReference>
<protein>
    <recommendedName>
        <fullName evidence="9">Heme haloperoxidase family profile domain-containing protein</fullName>
    </recommendedName>
</protein>
<keyword evidence="3" id="KW-0349">Heme</keyword>
<gene>
    <name evidence="10" type="ORF">PLEOSDRAFT_1029861</name>
</gene>
<dbReference type="InterPro" id="IPR000028">
    <property type="entry name" value="Chloroperoxidase"/>
</dbReference>
<evidence type="ECO:0000256" key="1">
    <source>
        <dbReference type="ARBA" id="ARBA00001970"/>
    </source>
</evidence>
<evidence type="ECO:0000256" key="2">
    <source>
        <dbReference type="ARBA" id="ARBA00022559"/>
    </source>
</evidence>
<dbReference type="GO" id="GO:0046872">
    <property type="term" value="F:metal ion binding"/>
    <property type="evidence" value="ECO:0007669"/>
    <property type="project" value="UniProtKB-KW"/>
</dbReference>
<keyword evidence="8" id="KW-0472">Membrane</keyword>
<keyword evidence="2" id="KW-0575">Peroxidase</keyword>
<feature type="domain" description="Heme haloperoxidase family profile" evidence="9">
    <location>
        <begin position="15"/>
        <end position="229"/>
    </location>
</feature>
<dbReference type="PROSITE" id="PS51405">
    <property type="entry name" value="HEME_HALOPEROXIDASE"/>
    <property type="match status" value="1"/>
</dbReference>
<dbReference type="HOGENOM" id="CLU_050230_5_1_1"/>
<dbReference type="OrthoDB" id="407298at2759"/>
<dbReference type="InterPro" id="IPR036851">
    <property type="entry name" value="Chloroperoxidase-like_sf"/>
</dbReference>
<dbReference type="STRING" id="1137138.A0A067NL29"/>
<name>A0A067NL29_PLEO1</name>
<proteinExistence type="inferred from homology"/>
<evidence type="ECO:0000259" key="9">
    <source>
        <dbReference type="PROSITE" id="PS51405"/>
    </source>
</evidence>
<evidence type="ECO:0000256" key="3">
    <source>
        <dbReference type="ARBA" id="ARBA00022617"/>
    </source>
</evidence>
<keyword evidence="6" id="KW-0408">Iron</keyword>
<dbReference type="PANTHER" id="PTHR33577">
    <property type="entry name" value="STERIGMATOCYSTIN BIOSYNTHESIS PEROXIDASE STCC-RELATED"/>
    <property type="match status" value="1"/>
</dbReference>
<dbReference type="Gene3D" id="1.10.489.10">
    <property type="entry name" value="Chloroperoxidase-like"/>
    <property type="match status" value="1"/>
</dbReference>
<sequence length="247" mass="27860">PHAHADNSRKCPFAAKHEFCPPQEGDVRSPCPALNTMANHGYINRSGKNLTAAALTSALQKCYNLSLPLAIVLSYGGFILLHRYNFLRGIDLREVGKHGFVEHDASLVHRDTPVYYAPVEIVPQWVDALLEDAHMLLHDGEWAFKVMAADQQLGHQLGREAGAEAQGIDAVHAEIARGEMAIVLGMWEVEDWPAGLGVPAEWFREWIMYERLPGGWRPMRTQGLLDTMRRSREVKRGMERLRREFGE</sequence>
<dbReference type="InParanoid" id="A0A067NL29"/>
<feature type="non-terminal residue" evidence="10">
    <location>
        <position position="247"/>
    </location>
</feature>
<dbReference type="VEuPathDB" id="FungiDB:PLEOSDRAFT_1029861"/>
<dbReference type="Pfam" id="PF01328">
    <property type="entry name" value="Peroxidase_2"/>
    <property type="match status" value="1"/>
</dbReference>
<dbReference type="EMBL" id="KL198007">
    <property type="protein sequence ID" value="KDQ28654.1"/>
    <property type="molecule type" value="Genomic_DNA"/>
</dbReference>
<evidence type="ECO:0000256" key="5">
    <source>
        <dbReference type="ARBA" id="ARBA00023002"/>
    </source>
</evidence>
<feature type="non-terminal residue" evidence="10">
    <location>
        <position position="1"/>
    </location>
</feature>
<accession>A0A067NL29</accession>
<evidence type="ECO:0000256" key="8">
    <source>
        <dbReference type="SAM" id="Phobius"/>
    </source>
</evidence>
<evidence type="ECO:0000256" key="6">
    <source>
        <dbReference type="ARBA" id="ARBA00023004"/>
    </source>
</evidence>
<dbReference type="PANTHER" id="PTHR33577:SF9">
    <property type="entry name" value="PEROXIDASE STCC"/>
    <property type="match status" value="1"/>
</dbReference>
<evidence type="ECO:0000256" key="7">
    <source>
        <dbReference type="ARBA" id="ARBA00025795"/>
    </source>
</evidence>
<keyword evidence="8" id="KW-0812">Transmembrane</keyword>
<comment type="cofactor">
    <cofactor evidence="1">
        <name>heme b</name>
        <dbReference type="ChEBI" id="CHEBI:60344"/>
    </cofactor>
</comment>
<keyword evidence="5" id="KW-0560">Oxidoreductase</keyword>